<dbReference type="Proteomes" id="UP000439123">
    <property type="component" value="Unassembled WGS sequence"/>
</dbReference>
<proteinExistence type="predicted"/>
<reference evidence="1 2" key="1">
    <citation type="submission" date="2019-10" db="EMBL/GenBank/DDBJ databases">
        <authorList>
            <person name="Karimi E."/>
        </authorList>
    </citation>
    <scope>NUCLEOTIDE SEQUENCE [LARGE SCALE GENOMIC DNA]</scope>
    <source>
        <strain evidence="1">Aeromonas sp. 8C</strain>
    </source>
</reference>
<organism evidence="1 2">
    <name type="scientific">Aeromonas veronii</name>
    <dbReference type="NCBI Taxonomy" id="654"/>
    <lineage>
        <taxon>Bacteria</taxon>
        <taxon>Pseudomonadati</taxon>
        <taxon>Pseudomonadota</taxon>
        <taxon>Gammaproteobacteria</taxon>
        <taxon>Aeromonadales</taxon>
        <taxon>Aeromonadaceae</taxon>
        <taxon>Aeromonas</taxon>
    </lineage>
</organism>
<protein>
    <submittedName>
        <fullName evidence="1">Uncharacterized protein</fullName>
    </submittedName>
</protein>
<evidence type="ECO:0000313" key="1">
    <source>
        <dbReference type="EMBL" id="VXA85637.1"/>
    </source>
</evidence>
<accession>A0A653L3V4</accession>
<gene>
    <name evidence="1" type="ORF">AERO8C_20586</name>
</gene>
<evidence type="ECO:0000313" key="2">
    <source>
        <dbReference type="Proteomes" id="UP000439123"/>
    </source>
</evidence>
<name>A0A653L3V4_AERVE</name>
<dbReference type="RefSeq" id="WP_128835307.1">
    <property type="nucleotide sequence ID" value="NZ_JAEHJO010000006.1"/>
</dbReference>
<dbReference type="AlphaFoldDB" id="A0A653L3V4"/>
<sequence>MIPETRFEQAHAVTASKLSYALTLMDKGDLEAARDVILDVQKTNEEQARVIDARVYGAVRHICESRKIDSRRFFAMQQVLGLREFIRSLMMAPVGMDMISMHLSIENDFFGALLSQVPQSPELTPLSCDNVRAVQGTYHNGNARLWTLFCEEQKGLGNEGGQV</sequence>
<dbReference type="EMBL" id="CABWLC010000012">
    <property type="protein sequence ID" value="VXA85637.1"/>
    <property type="molecule type" value="Genomic_DNA"/>
</dbReference>